<dbReference type="InterPro" id="IPR012074">
    <property type="entry name" value="GAF_ANTAR"/>
</dbReference>
<evidence type="ECO:0000259" key="3">
    <source>
        <dbReference type="PROSITE" id="PS50921"/>
    </source>
</evidence>
<dbReference type="Gene3D" id="3.30.450.40">
    <property type="match status" value="1"/>
</dbReference>
<dbReference type="InterPro" id="IPR036388">
    <property type="entry name" value="WH-like_DNA-bd_sf"/>
</dbReference>
<dbReference type="PROSITE" id="PS50921">
    <property type="entry name" value="ANTAR"/>
    <property type="match status" value="1"/>
</dbReference>
<keyword evidence="5" id="KW-1185">Reference proteome</keyword>
<dbReference type="Pfam" id="PF13185">
    <property type="entry name" value="GAF_2"/>
    <property type="match status" value="1"/>
</dbReference>
<evidence type="ECO:0000313" key="4">
    <source>
        <dbReference type="EMBL" id="BBY31467.1"/>
    </source>
</evidence>
<dbReference type="Pfam" id="PF03861">
    <property type="entry name" value="ANTAR"/>
    <property type="match status" value="1"/>
</dbReference>
<dbReference type="Gene3D" id="1.10.10.10">
    <property type="entry name" value="Winged helix-like DNA-binding domain superfamily/Winged helix DNA-binding domain"/>
    <property type="match status" value="1"/>
</dbReference>
<dbReference type="InterPro" id="IPR029016">
    <property type="entry name" value="GAF-like_dom_sf"/>
</dbReference>
<dbReference type="PIRSF" id="PIRSF036625">
    <property type="entry name" value="GAF_ANTAR"/>
    <property type="match status" value="1"/>
</dbReference>
<dbReference type="InterPro" id="IPR005561">
    <property type="entry name" value="ANTAR"/>
</dbReference>
<feature type="domain" description="ANTAR" evidence="3">
    <location>
        <begin position="194"/>
        <end position="255"/>
    </location>
</feature>
<reference evidence="4 5" key="1">
    <citation type="journal article" date="2019" name="Emerg. Microbes Infect.">
        <title>Comprehensive subspecies identification of 175 nontuberculous mycobacteria species based on 7547 genomic profiles.</title>
        <authorList>
            <person name="Matsumoto Y."/>
            <person name="Kinjo T."/>
            <person name="Motooka D."/>
            <person name="Nabeya D."/>
            <person name="Jung N."/>
            <person name="Uechi K."/>
            <person name="Horii T."/>
            <person name="Iida T."/>
            <person name="Fujita J."/>
            <person name="Nakamura S."/>
        </authorList>
    </citation>
    <scope>NUCLEOTIDE SEQUENCE [LARGE SCALE GENOMIC DNA]</scope>
    <source>
        <strain evidence="4 5">JCM 17899</strain>
    </source>
</reference>
<proteinExistence type="predicted"/>
<dbReference type="Proteomes" id="UP000467193">
    <property type="component" value="Chromosome"/>
</dbReference>
<dbReference type="GO" id="GO:0003723">
    <property type="term" value="F:RNA binding"/>
    <property type="evidence" value="ECO:0007669"/>
    <property type="project" value="InterPro"/>
</dbReference>
<dbReference type="EMBL" id="AP022588">
    <property type="protein sequence ID" value="BBY31467.1"/>
    <property type="molecule type" value="Genomic_DNA"/>
</dbReference>
<evidence type="ECO:0000256" key="2">
    <source>
        <dbReference type="ARBA" id="ARBA00023163"/>
    </source>
</evidence>
<evidence type="ECO:0000313" key="5">
    <source>
        <dbReference type="Proteomes" id="UP000467193"/>
    </source>
</evidence>
<keyword evidence="2" id="KW-0804">Transcription</keyword>
<dbReference type="SUPFAM" id="SSF55781">
    <property type="entry name" value="GAF domain-like"/>
    <property type="match status" value="1"/>
</dbReference>
<organism evidence="4 5">
    <name type="scientific">Mycolicibacterium sediminis</name>
    <dbReference type="NCBI Taxonomy" id="1286180"/>
    <lineage>
        <taxon>Bacteria</taxon>
        <taxon>Bacillati</taxon>
        <taxon>Actinomycetota</taxon>
        <taxon>Actinomycetes</taxon>
        <taxon>Mycobacteriales</taxon>
        <taxon>Mycobacteriaceae</taxon>
        <taxon>Mycolicibacterium</taxon>
    </lineage>
</organism>
<dbReference type="RefSeq" id="WP_163800960.1">
    <property type="nucleotide sequence ID" value="NZ_AP022588.1"/>
</dbReference>
<evidence type="ECO:0000256" key="1">
    <source>
        <dbReference type="ARBA" id="ARBA00023015"/>
    </source>
</evidence>
<sequence length="263" mass="28062">MSSILPAPGPRPDEDRSETTAQTFAPVDDGLAGLADLDAVAWRSLESLSRALRMEEGDVEATLHSILVSAVDLIDGTDAAGLNLFVKGKFVPQVVHGSAPPRLDAWQQEAGTGPCIDASRDQQTVKIPDMTTEARWPGFADRAVELGVLSMLCVPLWVDDRRLGSLSLYAGERDAFSAAARHVANLYATHAALALSDVQRTSQLRRVIANRDVIGQAKGVLMATRHITPDDAFALLTTASQTLNRKLVDVAQTVASTGELPTA</sequence>
<dbReference type="AlphaFoldDB" id="A0A7I7QZT3"/>
<gene>
    <name evidence="4" type="ORF">MSEDJ_55630</name>
</gene>
<protein>
    <recommendedName>
        <fullName evidence="3">ANTAR domain-containing protein</fullName>
    </recommendedName>
</protein>
<dbReference type="SMART" id="SM00065">
    <property type="entry name" value="GAF"/>
    <property type="match status" value="1"/>
</dbReference>
<name>A0A7I7QZT3_9MYCO</name>
<dbReference type="InterPro" id="IPR003018">
    <property type="entry name" value="GAF"/>
</dbReference>
<accession>A0A7I7QZT3</accession>
<keyword evidence="1" id="KW-0805">Transcription regulation</keyword>
<dbReference type="SMART" id="SM01012">
    <property type="entry name" value="ANTAR"/>
    <property type="match status" value="1"/>
</dbReference>
<dbReference type="KEGG" id="msei:MSEDJ_55630"/>